<organism evidence="2 3">
    <name type="scientific">Alloalcanivorax xenomutans</name>
    <dbReference type="NCBI Taxonomy" id="1094342"/>
    <lineage>
        <taxon>Bacteria</taxon>
        <taxon>Pseudomonadati</taxon>
        <taxon>Pseudomonadota</taxon>
        <taxon>Gammaproteobacteria</taxon>
        <taxon>Oceanospirillales</taxon>
        <taxon>Alcanivoracaceae</taxon>
        <taxon>Alloalcanivorax</taxon>
    </lineage>
</organism>
<evidence type="ECO:0008006" key="4">
    <source>
        <dbReference type="Google" id="ProtNLM"/>
    </source>
</evidence>
<keyword evidence="3" id="KW-1185">Reference proteome</keyword>
<dbReference type="EMBL" id="JAJVKT010000009">
    <property type="protein sequence ID" value="MCE7508739.1"/>
    <property type="molecule type" value="Genomic_DNA"/>
</dbReference>
<name>A0A9Q3ZFZ5_9GAMM</name>
<keyword evidence="1" id="KW-0732">Signal</keyword>
<dbReference type="GeneID" id="94685195"/>
<dbReference type="RefSeq" id="WP_022996883.1">
    <property type="nucleotide sequence ID" value="NZ_CBDDTQ010000003.1"/>
</dbReference>
<feature type="signal peptide" evidence="1">
    <location>
        <begin position="1"/>
        <end position="21"/>
    </location>
</feature>
<gene>
    <name evidence="2" type="ORF">LZG35_08830</name>
</gene>
<evidence type="ECO:0000313" key="2">
    <source>
        <dbReference type="EMBL" id="MCE7508739.1"/>
    </source>
</evidence>
<evidence type="ECO:0000313" key="3">
    <source>
        <dbReference type="Proteomes" id="UP001107961"/>
    </source>
</evidence>
<sequence length="195" mass="21631">MKKTLMFSALAAATLTGNALAQNAPVRDNGFSYTYGQLGYDRWDYDNGLDVDALTAEGAFALDEHVFLRGGVSFYDGDYNRSHWDDDVDGHRMYIGAGMHTPLNRGLDLELMGDVIYDDNDFDDEMGYALRAGLRHRTLDMVELSGGVVYEDIYDDQFGVYGQGLLNITPAVDVGARITLADDVDTFGVFGRYNF</sequence>
<accession>A0A9Q3ZFZ5</accession>
<comment type="caution">
    <text evidence="2">The sequence shown here is derived from an EMBL/GenBank/DDBJ whole genome shotgun (WGS) entry which is preliminary data.</text>
</comment>
<dbReference type="Proteomes" id="UP001107961">
    <property type="component" value="Unassembled WGS sequence"/>
</dbReference>
<dbReference type="AlphaFoldDB" id="A0A9Q3ZFZ5"/>
<reference evidence="2" key="1">
    <citation type="submission" date="2022-01" db="EMBL/GenBank/DDBJ databases">
        <authorList>
            <person name="Karlyshev A.V."/>
            <person name="Jaspars M."/>
        </authorList>
    </citation>
    <scope>NUCLEOTIDE SEQUENCE</scope>
    <source>
        <strain evidence="2">AGSA3-2</strain>
    </source>
</reference>
<feature type="chain" id="PRO_5040447200" description="Outer membrane protein beta-barrel domain-containing protein" evidence="1">
    <location>
        <begin position="22"/>
        <end position="195"/>
    </location>
</feature>
<evidence type="ECO:0000256" key="1">
    <source>
        <dbReference type="SAM" id="SignalP"/>
    </source>
</evidence>
<proteinExistence type="predicted"/>
<protein>
    <recommendedName>
        <fullName evidence="4">Outer membrane protein beta-barrel domain-containing protein</fullName>
    </recommendedName>
</protein>